<dbReference type="OrthoDB" id="5295665at2"/>
<accession>A0A1T2L5E0</accession>
<gene>
    <name evidence="2" type="ORF">BOW53_08110</name>
</gene>
<organism evidence="2 3">
    <name type="scientific">Solemya pervernicosa gill symbiont</name>
    <dbReference type="NCBI Taxonomy" id="642797"/>
    <lineage>
        <taxon>Bacteria</taxon>
        <taxon>Pseudomonadati</taxon>
        <taxon>Pseudomonadota</taxon>
        <taxon>Gammaproteobacteria</taxon>
        <taxon>sulfur-oxidizing symbionts</taxon>
    </lineage>
</organism>
<dbReference type="EMBL" id="MPRL01000027">
    <property type="protein sequence ID" value="OOZ40328.1"/>
    <property type="molecule type" value="Genomic_DNA"/>
</dbReference>
<name>A0A1T2L5E0_9GAMM</name>
<proteinExistence type="predicted"/>
<feature type="transmembrane region" description="Helical" evidence="1">
    <location>
        <begin position="366"/>
        <end position="384"/>
    </location>
</feature>
<evidence type="ECO:0000256" key="1">
    <source>
        <dbReference type="SAM" id="Phobius"/>
    </source>
</evidence>
<dbReference type="Proteomes" id="UP000191110">
    <property type="component" value="Unassembled WGS sequence"/>
</dbReference>
<feature type="transmembrane region" description="Helical" evidence="1">
    <location>
        <begin position="151"/>
        <end position="174"/>
    </location>
</feature>
<protein>
    <submittedName>
        <fullName evidence="2">Uncharacterized protein</fullName>
    </submittedName>
</protein>
<feature type="transmembrane region" description="Helical" evidence="1">
    <location>
        <begin position="87"/>
        <end position="106"/>
    </location>
</feature>
<reference evidence="2 3" key="1">
    <citation type="submission" date="2016-11" db="EMBL/GenBank/DDBJ databases">
        <title>Mixed transmission modes and dynamic genome evolution in an obligate animal-bacterial symbiosis.</title>
        <authorList>
            <person name="Russell S.L."/>
            <person name="Corbett-Detig R.B."/>
            <person name="Cavanaugh C.M."/>
        </authorList>
    </citation>
    <scope>NUCLEOTIDE SEQUENCE [LARGE SCALE GENOMIC DNA]</scope>
    <source>
        <strain evidence="2">Sveles-Q1</strain>
    </source>
</reference>
<keyword evidence="1" id="KW-0472">Membrane</keyword>
<comment type="caution">
    <text evidence="2">The sequence shown here is derived from an EMBL/GenBank/DDBJ whole genome shotgun (WGS) entry which is preliminary data.</text>
</comment>
<feature type="transmembrane region" description="Helical" evidence="1">
    <location>
        <begin position="244"/>
        <end position="263"/>
    </location>
</feature>
<dbReference type="AlphaFoldDB" id="A0A1T2L5E0"/>
<feature type="transmembrane region" description="Helical" evidence="1">
    <location>
        <begin position="390"/>
        <end position="410"/>
    </location>
</feature>
<feature type="transmembrane region" description="Helical" evidence="1">
    <location>
        <begin position="51"/>
        <end position="75"/>
    </location>
</feature>
<feature type="transmembrane region" description="Helical" evidence="1">
    <location>
        <begin position="220"/>
        <end position="238"/>
    </location>
</feature>
<feature type="transmembrane region" description="Helical" evidence="1">
    <location>
        <begin position="20"/>
        <end position="39"/>
    </location>
</feature>
<dbReference type="RefSeq" id="WP_078483587.1">
    <property type="nucleotide sequence ID" value="NZ_MPRL01000027.1"/>
</dbReference>
<sequence length="421" mass="46773">MNYTALSLAQTPPLSVPLRFFITAPLFTIAAGLIALWFGPELFESRWSYPLLAATHAITLGFLGSVMIGALQQLLPVLAGTPLPKPVWLSATIHLLLTVGVLLLMAGWLLAEFALFEFAIWLLAAALLPLVLLLIVTLFRSESKHPSILTMIFAVIGLAVTAVLGLDLLAGYTWSEWVLNRGLTDIHLGWGLVGWLAVLVAGVAYQVVPMFQITPDYPKLMMRGYAPMLLGLLLLWTLLQADWITWLIALMLAVFAIVTLRLQHQRRRRIADVTLDFWRLAMGSLLLALLLWLLAPHLHLTPIAPVVVLIAGFAVSAVNGMLYKIVPFLIWLHLNNRVQALGSWQGKIPNMKQIIPERQARWQFRLQLAALIVLFGALLVPEWLLRPAALLWIASAAWLGWNLLAALYLFRRIVSDAQDVG</sequence>
<feature type="transmembrane region" description="Helical" evidence="1">
    <location>
        <begin position="118"/>
        <end position="139"/>
    </location>
</feature>
<evidence type="ECO:0000313" key="3">
    <source>
        <dbReference type="Proteomes" id="UP000191110"/>
    </source>
</evidence>
<evidence type="ECO:0000313" key="2">
    <source>
        <dbReference type="EMBL" id="OOZ40328.1"/>
    </source>
</evidence>
<feature type="transmembrane region" description="Helical" evidence="1">
    <location>
        <begin position="186"/>
        <end position="208"/>
    </location>
</feature>
<feature type="transmembrane region" description="Helical" evidence="1">
    <location>
        <begin position="275"/>
        <end position="295"/>
    </location>
</feature>
<keyword evidence="1" id="KW-0812">Transmembrane</keyword>
<feature type="transmembrane region" description="Helical" evidence="1">
    <location>
        <begin position="307"/>
        <end position="332"/>
    </location>
</feature>
<keyword evidence="3" id="KW-1185">Reference proteome</keyword>
<keyword evidence="1" id="KW-1133">Transmembrane helix</keyword>